<accession>Q23389</accession>
<keyword evidence="3" id="KW-1185">Reference proteome</keyword>
<feature type="region of interest" description="Disordered" evidence="1">
    <location>
        <begin position="360"/>
        <end position="399"/>
    </location>
</feature>
<dbReference type="PaxDb" id="6239-ZK1067.3"/>
<dbReference type="GeneID" id="191516"/>
<dbReference type="EMBL" id="BX284602">
    <property type="protein sequence ID" value="CAA93885.2"/>
    <property type="molecule type" value="Genomic_DNA"/>
</dbReference>
<evidence type="ECO:0000313" key="2">
    <source>
        <dbReference type="EMBL" id="CAA93885.2"/>
    </source>
</evidence>
<proteinExistence type="evidence at protein level"/>
<dbReference type="STRING" id="6239.ZK1067.3.1"/>
<name>Q23389_CAEEL</name>
<dbReference type="KEGG" id="cel:CELE_ZK1067.3"/>
<dbReference type="Bgee" id="WBGene00014209">
    <property type="expression patterns" value="Expressed in germ line (C elegans) and 4 other cell types or tissues"/>
</dbReference>
<dbReference type="OMA" id="FRSSMAP"/>
<dbReference type="eggNOG" id="ENOG502TICB">
    <property type="taxonomic scope" value="Eukaryota"/>
</dbReference>
<keyword evidence="5" id="KW-1267">Proteomics identification</keyword>
<gene>
    <name evidence="2" type="ORF">CELE_ZK1067.3</name>
    <name evidence="2 4" type="ORF">ZK1067.3</name>
</gene>
<protein>
    <submittedName>
        <fullName evidence="2">Uncharacterized protein</fullName>
    </submittedName>
</protein>
<dbReference type="PIR" id="T27685">
    <property type="entry name" value="T27685"/>
</dbReference>
<dbReference type="RefSeq" id="NP_495965.2">
    <property type="nucleotide sequence ID" value="NM_063564.6"/>
</dbReference>
<dbReference type="IntAct" id="Q23389">
    <property type="interactions" value="2"/>
</dbReference>
<dbReference type="DIP" id="DIP-27228N"/>
<dbReference type="InParanoid" id="Q23389"/>
<reference evidence="2 3" key="1">
    <citation type="journal article" date="1998" name="Science">
        <title>Genome sequence of the nematode C. elegans: a platform for investigating biology.</title>
        <authorList>
            <consortium name="The C. elegans sequencing consortium"/>
            <person name="Sulson J.E."/>
            <person name="Waterston R."/>
        </authorList>
    </citation>
    <scope>NUCLEOTIDE SEQUENCE [LARGE SCALE GENOMIC DNA]</scope>
    <source>
        <strain evidence="2 3">Bristol N2</strain>
    </source>
</reference>
<dbReference type="OrthoDB" id="5885092at2759"/>
<evidence type="ECO:0000313" key="3">
    <source>
        <dbReference type="Proteomes" id="UP000001940"/>
    </source>
</evidence>
<dbReference type="AlphaFoldDB" id="Q23389"/>
<dbReference type="SMR" id="Q23389"/>
<dbReference type="Proteomes" id="UP000001940">
    <property type="component" value="Chromosome II"/>
</dbReference>
<dbReference type="PeptideAtlas" id="Q23389"/>
<evidence type="ECO:0000313" key="4">
    <source>
        <dbReference type="WormBase" id="ZK1067.3"/>
    </source>
</evidence>
<dbReference type="UCSC" id="ZK1067.3">
    <property type="organism name" value="c. elegans"/>
</dbReference>
<evidence type="ECO:0000256" key="1">
    <source>
        <dbReference type="SAM" id="MobiDB-lite"/>
    </source>
</evidence>
<dbReference type="FunCoup" id="Q23389">
    <property type="interactions" value="1234"/>
</dbReference>
<evidence type="ECO:0007829" key="5">
    <source>
        <dbReference type="PeptideAtlas" id="Q23389"/>
    </source>
</evidence>
<feature type="compositionally biased region" description="Basic residues" evidence="1">
    <location>
        <begin position="368"/>
        <end position="392"/>
    </location>
</feature>
<dbReference type="CTD" id="191516"/>
<dbReference type="AGR" id="WB:WBGene00014209"/>
<sequence>MVFPRRRSIISQEERINRLKESRQKYNRLAKKSTKPPTVPIAPRASIAPKQSVAPMVSMAPQQSIAQNSSTALRNPVSQVEPEDDFKIDQNSLDMIKSGRIVIPVNRPSIAAPRHTFGARESLIGKPMSRFRASIASREPRVSLMPLGINVFEANSSQRNEVSEFLNNITSGATPGKPSSTNNSLNTTGNRQRKIRFFEVESAIQEARESAEADGIAACSSSDVRHSPISDLSFKPTSILSTKKADRKKINLANCPSKTPRTVLNFDETDSMNDSLNQEMEEKEKENHIQVISFQTVLSTLCDLKPGLSKYHIALIEKSIENWKNISAVKSPEKNSHGPIPITPLGSILEAMNIAEEDSDVQEYVPEKKKKRRSSMMKAGAVRRRSTLRRSARGLFKQD</sequence>
<dbReference type="HOGENOM" id="CLU_722070_0_0_1"/>
<dbReference type="WormBase" id="ZK1067.3">
    <property type="protein sequence ID" value="CE33012"/>
    <property type="gene ID" value="WBGene00014209"/>
</dbReference>
<organism evidence="2 3">
    <name type="scientific">Caenorhabditis elegans</name>
    <dbReference type="NCBI Taxonomy" id="6239"/>
    <lineage>
        <taxon>Eukaryota</taxon>
        <taxon>Metazoa</taxon>
        <taxon>Ecdysozoa</taxon>
        <taxon>Nematoda</taxon>
        <taxon>Chromadorea</taxon>
        <taxon>Rhabditida</taxon>
        <taxon>Rhabditina</taxon>
        <taxon>Rhabditomorpha</taxon>
        <taxon>Rhabditoidea</taxon>
        <taxon>Rhabditidae</taxon>
        <taxon>Peloderinae</taxon>
        <taxon>Caenorhabditis</taxon>
    </lineage>
</organism>